<dbReference type="EMBL" id="KV426313">
    <property type="protein sequence ID" value="KZV82586.1"/>
    <property type="molecule type" value="Genomic_DNA"/>
</dbReference>
<reference evidence="2 3" key="1">
    <citation type="journal article" date="2016" name="Mol. Biol. Evol.">
        <title>Comparative Genomics of Early-Diverging Mushroom-Forming Fungi Provides Insights into the Origins of Lignocellulose Decay Capabilities.</title>
        <authorList>
            <person name="Nagy L.G."/>
            <person name="Riley R."/>
            <person name="Tritt A."/>
            <person name="Adam C."/>
            <person name="Daum C."/>
            <person name="Floudas D."/>
            <person name="Sun H."/>
            <person name="Yadav J.S."/>
            <person name="Pangilinan J."/>
            <person name="Larsson K.H."/>
            <person name="Matsuura K."/>
            <person name="Barry K."/>
            <person name="Labutti K."/>
            <person name="Kuo R."/>
            <person name="Ohm R.A."/>
            <person name="Bhattacharya S.S."/>
            <person name="Shirouzu T."/>
            <person name="Yoshinaga Y."/>
            <person name="Martin F.M."/>
            <person name="Grigoriev I.V."/>
            <person name="Hibbett D.S."/>
        </authorList>
    </citation>
    <scope>NUCLEOTIDE SEQUENCE [LARGE SCALE GENOMIC DNA]</scope>
    <source>
        <strain evidence="2 3">HHB12029</strain>
    </source>
</reference>
<evidence type="ECO:0000256" key="1">
    <source>
        <dbReference type="SAM" id="MobiDB-lite"/>
    </source>
</evidence>
<keyword evidence="3" id="KW-1185">Reference proteome</keyword>
<organism evidence="2 3">
    <name type="scientific">Exidia glandulosa HHB12029</name>
    <dbReference type="NCBI Taxonomy" id="1314781"/>
    <lineage>
        <taxon>Eukaryota</taxon>
        <taxon>Fungi</taxon>
        <taxon>Dikarya</taxon>
        <taxon>Basidiomycota</taxon>
        <taxon>Agaricomycotina</taxon>
        <taxon>Agaricomycetes</taxon>
        <taxon>Auriculariales</taxon>
        <taxon>Exidiaceae</taxon>
        <taxon>Exidia</taxon>
    </lineage>
</organism>
<dbReference type="OrthoDB" id="1734943at2759"/>
<proteinExistence type="predicted"/>
<evidence type="ECO:0000313" key="3">
    <source>
        <dbReference type="Proteomes" id="UP000077266"/>
    </source>
</evidence>
<dbReference type="InParanoid" id="A0A165CJM9"/>
<dbReference type="Proteomes" id="UP000077266">
    <property type="component" value="Unassembled WGS sequence"/>
</dbReference>
<dbReference type="AlphaFoldDB" id="A0A165CJM9"/>
<accession>A0A165CJM9</accession>
<evidence type="ECO:0000313" key="2">
    <source>
        <dbReference type="EMBL" id="KZV82586.1"/>
    </source>
</evidence>
<name>A0A165CJM9_EXIGL</name>
<protein>
    <submittedName>
        <fullName evidence="2">Uncharacterized protein</fullName>
    </submittedName>
</protein>
<feature type="compositionally biased region" description="Low complexity" evidence="1">
    <location>
        <begin position="12"/>
        <end position="24"/>
    </location>
</feature>
<feature type="region of interest" description="Disordered" evidence="1">
    <location>
        <begin position="1"/>
        <end position="61"/>
    </location>
</feature>
<feature type="region of interest" description="Disordered" evidence="1">
    <location>
        <begin position="112"/>
        <end position="132"/>
    </location>
</feature>
<feature type="region of interest" description="Disordered" evidence="1">
    <location>
        <begin position="367"/>
        <end position="425"/>
    </location>
</feature>
<gene>
    <name evidence="2" type="ORF">EXIGLDRAFT_729489</name>
</gene>
<dbReference type="STRING" id="1314781.A0A165CJM9"/>
<feature type="compositionally biased region" description="Low complexity" evidence="1">
    <location>
        <begin position="371"/>
        <end position="387"/>
    </location>
</feature>
<sequence>MNALKSPFLGNLRASSTSRSSTPAPSLPSPDHTQIADPFATALAPNGNGAGTSTAQPPRGRVQKLSSLTPFKRAMSPAPPAPPAPAQTLVQDGSYLQALGLKLSEAVSKAVSQPGGPLGVGEPTVDGKRALPSGRGKTLGALIASELRATEGNPNLQRAVLRLLQRPLSVLLTTLNAHLLPLISSRSFSQFVITQSPGPFNATQTVALSLAGLAAEVLETFDSLGLGAAEASSSGRGTPSIGDGLRGIREGLESIVTKVLGPMFAGIRKELHPVLDALEQLPLAPSPPLRPVTSLKPTSSSSVVHPSLVTLSHGLPSFGRALQRLANISHSAHASLASCLISLVWRAMVALAYRPVAQIARTPPVIPTPLPLTSSGTAASSAPPSKTRFGGRTPPGTPSATRFLMKLPSSRPPSPPSSSGGVDPLEHDAKSVYDLLQGLPRPPESNELAREAVVEAFEAYEAFLTMLSHRGDASNVPEDVPTLIALPVLLRAYGFPTSVAQLLELGETEYREGCVTGFGRAAECGPVVAKRILEVLGPVDSGDDARAPLVEWLQSRSPTTH</sequence>